<evidence type="ECO:0000259" key="4">
    <source>
        <dbReference type="Pfam" id="PF00294"/>
    </source>
</evidence>
<feature type="domain" description="Carbohydrate kinase PfkB" evidence="4">
    <location>
        <begin position="10"/>
        <end position="300"/>
    </location>
</feature>
<proteinExistence type="inferred from homology"/>
<dbReference type="Pfam" id="PF00294">
    <property type="entry name" value="PfkB"/>
    <property type="match status" value="1"/>
</dbReference>
<organism evidence="5 6">
    <name type="scientific">Iamia majanohamensis</name>
    <dbReference type="NCBI Taxonomy" id="467976"/>
    <lineage>
        <taxon>Bacteria</taxon>
        <taxon>Bacillati</taxon>
        <taxon>Actinomycetota</taxon>
        <taxon>Acidimicrobiia</taxon>
        <taxon>Acidimicrobiales</taxon>
        <taxon>Iamiaceae</taxon>
        <taxon>Iamia</taxon>
    </lineage>
</organism>
<evidence type="ECO:0000313" key="6">
    <source>
        <dbReference type="Proteomes" id="UP001216390"/>
    </source>
</evidence>
<keyword evidence="3 5" id="KW-0418">Kinase</keyword>
<protein>
    <submittedName>
        <fullName evidence="5">PfkB family carbohydrate kinase</fullName>
    </submittedName>
</protein>
<evidence type="ECO:0000256" key="3">
    <source>
        <dbReference type="ARBA" id="ARBA00022777"/>
    </source>
</evidence>
<dbReference type="Proteomes" id="UP001216390">
    <property type="component" value="Chromosome"/>
</dbReference>
<dbReference type="PANTHER" id="PTHR43320:SF3">
    <property type="entry name" value="CARBOHYDRATE KINASE PFKB DOMAIN-CONTAINING PROTEIN"/>
    <property type="match status" value="1"/>
</dbReference>
<dbReference type="PROSITE" id="PS00584">
    <property type="entry name" value="PFKB_KINASES_2"/>
    <property type="match status" value="1"/>
</dbReference>
<keyword evidence="2" id="KW-0808">Transferase</keyword>
<accession>A0AAE9Y9D8</accession>
<dbReference type="PROSITE" id="PS00583">
    <property type="entry name" value="PFKB_KINASES_1"/>
    <property type="match status" value="1"/>
</dbReference>
<gene>
    <name evidence="5" type="ORF">PO878_19850</name>
</gene>
<dbReference type="Gene3D" id="3.40.1190.20">
    <property type="match status" value="1"/>
</dbReference>
<name>A0AAE9Y9D8_9ACTN</name>
<dbReference type="InterPro" id="IPR011611">
    <property type="entry name" value="PfkB_dom"/>
</dbReference>
<comment type="similarity">
    <text evidence="1">Belongs to the carbohydrate kinase PfkB family.</text>
</comment>
<keyword evidence="6" id="KW-1185">Reference proteome</keyword>
<evidence type="ECO:0000256" key="2">
    <source>
        <dbReference type="ARBA" id="ARBA00022679"/>
    </source>
</evidence>
<evidence type="ECO:0000313" key="5">
    <source>
        <dbReference type="EMBL" id="WCO66749.1"/>
    </source>
</evidence>
<dbReference type="SUPFAM" id="SSF53613">
    <property type="entry name" value="Ribokinase-like"/>
    <property type="match status" value="1"/>
</dbReference>
<dbReference type="RefSeq" id="WP_272736271.1">
    <property type="nucleotide sequence ID" value="NZ_CP116942.1"/>
</dbReference>
<dbReference type="InterPro" id="IPR052700">
    <property type="entry name" value="Carb_kinase_PfkB-like"/>
</dbReference>
<dbReference type="InterPro" id="IPR002173">
    <property type="entry name" value="Carboh/pur_kinase_PfkB_CS"/>
</dbReference>
<sequence>MADPGLEPATRIVVVGDLLADVVVVPDGPLRPGTDTAAAITSSGGGSAANTAAWLAWTGHSTSLVAAVGDDPLGRSVRDDLAVHGVEHLGPVLAEAATGTCVVLVDADGERTLLPDRAANDRLTAEHVGVLLDDAGLPLGGVAWVHLSGYTLLHAGSRGAGQEVVARARAAGVGLSVDAAGAGPLRDLGADAFLELVDGADLLLANADELVALGGEDAVAGRVRGLVTKRGGEGATWSDGHEQVEVLPRPARVVDTTGAGDAFAAGFLGSWVGGAAVADALASGAARAAEAVAHPGGRPPVAHH</sequence>
<dbReference type="GO" id="GO:0016301">
    <property type="term" value="F:kinase activity"/>
    <property type="evidence" value="ECO:0007669"/>
    <property type="project" value="UniProtKB-KW"/>
</dbReference>
<dbReference type="EMBL" id="CP116942">
    <property type="protein sequence ID" value="WCO66749.1"/>
    <property type="molecule type" value="Genomic_DNA"/>
</dbReference>
<dbReference type="KEGG" id="ima:PO878_19850"/>
<dbReference type="PANTHER" id="PTHR43320">
    <property type="entry name" value="SUGAR KINASE"/>
    <property type="match status" value="1"/>
</dbReference>
<evidence type="ECO:0000256" key="1">
    <source>
        <dbReference type="ARBA" id="ARBA00010688"/>
    </source>
</evidence>
<dbReference type="InterPro" id="IPR029056">
    <property type="entry name" value="Ribokinase-like"/>
</dbReference>
<reference evidence="5" key="1">
    <citation type="submission" date="2023-01" db="EMBL/GenBank/DDBJ databases">
        <title>The diversity of Class Acidimicrobiia in South China Sea sediment environments and the proposal of Iamia marina sp. nov., a novel species of the genus Iamia.</title>
        <authorList>
            <person name="He Y."/>
            <person name="Tian X."/>
        </authorList>
    </citation>
    <scope>NUCLEOTIDE SEQUENCE</scope>
    <source>
        <strain evidence="5">DSM 19957</strain>
    </source>
</reference>
<dbReference type="AlphaFoldDB" id="A0AAE9Y9D8"/>